<dbReference type="Proteomes" id="UP000827284">
    <property type="component" value="Unassembled WGS sequence"/>
</dbReference>
<dbReference type="SUPFAM" id="SSF52540">
    <property type="entry name" value="P-loop containing nucleoside triphosphate hydrolases"/>
    <property type="match status" value="1"/>
</dbReference>
<dbReference type="EMBL" id="BQFW01000007">
    <property type="protein sequence ID" value="GJJ73120.1"/>
    <property type="molecule type" value="Genomic_DNA"/>
</dbReference>
<reference evidence="5" key="1">
    <citation type="submission" date="2021-11" db="EMBL/GenBank/DDBJ databases">
        <authorList>
            <person name="Herlambang A."/>
            <person name="Guo Y."/>
            <person name="Takashima Y."/>
            <person name="Nishizawa T."/>
        </authorList>
    </citation>
    <scope>NUCLEOTIDE SEQUENCE</scope>
    <source>
        <strain evidence="5">E1425</strain>
    </source>
</reference>
<dbReference type="PROSITE" id="PS00175">
    <property type="entry name" value="PG_MUTASE"/>
    <property type="match status" value="1"/>
</dbReference>
<feature type="compositionally biased region" description="Basic residues" evidence="3">
    <location>
        <begin position="54"/>
        <end position="80"/>
    </location>
</feature>
<evidence type="ECO:0000313" key="5">
    <source>
        <dbReference type="EMBL" id="GJJ73120.1"/>
    </source>
</evidence>
<dbReference type="SUPFAM" id="SSF53254">
    <property type="entry name" value="Phosphoglycerate mutase-like"/>
    <property type="match status" value="1"/>
</dbReference>
<dbReference type="OrthoDB" id="267323at2759"/>
<sequence>MHSTTSEPETPPFTSEPEAHTPREAPQPLHHFQHEHQHRQQLLPRQEAVTLPQHQHHHHHHHHQHHQHHHHHHHHHHRQSRPTPLTSISEPTCPPKSDPVDHEVDTPFRRRSLCSFDQPGVVMTRLPQELEDTQHEFGSKLVVIMVGLPARGKSFIVKKLQRYLTWLQYDTKVFNVGNRRRTASRGDNNNGGNHSHAFFDPKNNTAKVLRDSLALESLEELIAWLKRGGRVGIHDATNSSRERRKLLLNRLKLEPNCRVLFIESICTDPLVLAQNMTMKLMSPDYKGMNETRAREDFRRRLENYERAYQPLEEEDEEDEIQYCKLINVGKKVIAYNTQGYLAGQCIFYLMNFNLSSRCIWLTRHGESVDNILGKIGGDAPLSSNGKKYGACLSRFIKDQRASQLKARNQNHHHVPDNTHVDDCSVDRPLSVWTSMLTRTKETVEEFDPKEYDIKHIRFLNEIYAGICEELTYQEIQDRYPEEFKSRRANKLFYRYPGMGGESYLDVIQRLNPLIIELERMTSDLLIVTHRVVLRILLGYLMDIDRVKMPEMDVPLHMLYCVEPKPHGTVVTKYRYLEDKDCFVKEE</sequence>
<dbReference type="Gene3D" id="3.40.50.300">
    <property type="entry name" value="P-loop containing nucleotide triphosphate hydrolases"/>
    <property type="match status" value="1"/>
</dbReference>
<feature type="compositionally biased region" description="Polar residues" evidence="3">
    <location>
        <begin position="81"/>
        <end position="90"/>
    </location>
</feature>
<accession>A0A9P3LWS5</accession>
<dbReference type="InterPro" id="IPR027417">
    <property type="entry name" value="P-loop_NTPase"/>
</dbReference>
<dbReference type="AlphaFoldDB" id="A0A9P3LWS5"/>
<name>A0A9P3LWS5_9FUNG</name>
<reference evidence="5" key="2">
    <citation type="journal article" date="2022" name="Microbiol. Resour. Announc.">
        <title>Whole-Genome Sequence of Entomortierella parvispora E1425, a Mucoromycotan Fungus Associated with Burkholderiaceae-Related Endosymbiotic Bacteria.</title>
        <authorList>
            <person name="Herlambang A."/>
            <person name="Guo Y."/>
            <person name="Takashima Y."/>
            <person name="Narisawa K."/>
            <person name="Ohta H."/>
            <person name="Nishizawa T."/>
        </authorList>
    </citation>
    <scope>NUCLEOTIDE SEQUENCE</scope>
    <source>
        <strain evidence="5">E1425</strain>
    </source>
</reference>
<keyword evidence="1" id="KW-0547">Nucleotide-binding</keyword>
<dbReference type="Pfam" id="PF01591">
    <property type="entry name" value="6PF2K"/>
    <property type="match status" value="1"/>
</dbReference>
<keyword evidence="2" id="KW-0067">ATP-binding</keyword>
<evidence type="ECO:0000259" key="4">
    <source>
        <dbReference type="Pfam" id="PF01591"/>
    </source>
</evidence>
<dbReference type="Pfam" id="PF00300">
    <property type="entry name" value="His_Phos_1"/>
    <property type="match status" value="1"/>
</dbReference>
<dbReference type="CDD" id="cd07067">
    <property type="entry name" value="HP_PGM_like"/>
    <property type="match status" value="1"/>
</dbReference>
<dbReference type="PANTHER" id="PTHR10606">
    <property type="entry name" value="6-PHOSPHOFRUCTO-2-KINASE/FRUCTOSE-2,6-BISPHOSPHATASE"/>
    <property type="match status" value="1"/>
</dbReference>
<dbReference type="InterPro" id="IPR013079">
    <property type="entry name" value="6Phosfructo_kin"/>
</dbReference>
<gene>
    <name evidence="5" type="ORF">EMPS_05478</name>
</gene>
<evidence type="ECO:0000256" key="1">
    <source>
        <dbReference type="ARBA" id="ARBA00022741"/>
    </source>
</evidence>
<dbReference type="PRINTS" id="PR00991">
    <property type="entry name" value="6PFRUCTKNASE"/>
</dbReference>
<feature type="region of interest" description="Disordered" evidence="3">
    <location>
        <begin position="50"/>
        <end position="104"/>
    </location>
</feature>
<evidence type="ECO:0000313" key="6">
    <source>
        <dbReference type="Proteomes" id="UP000827284"/>
    </source>
</evidence>
<comment type="caution">
    <text evidence="5">The sequence shown here is derived from an EMBL/GenBank/DDBJ whole genome shotgun (WGS) entry which is preliminary data.</text>
</comment>
<dbReference type="GO" id="GO:0005524">
    <property type="term" value="F:ATP binding"/>
    <property type="evidence" value="ECO:0007669"/>
    <property type="project" value="UniProtKB-KW"/>
</dbReference>
<protein>
    <recommendedName>
        <fullName evidence="4">6-phosphofructo-2-kinase domain-containing protein</fullName>
    </recommendedName>
</protein>
<dbReference type="GO" id="GO:0003873">
    <property type="term" value="F:6-phosphofructo-2-kinase activity"/>
    <property type="evidence" value="ECO:0007669"/>
    <property type="project" value="InterPro"/>
</dbReference>
<dbReference type="Gene3D" id="3.40.50.1240">
    <property type="entry name" value="Phosphoglycerate mutase-like"/>
    <property type="match status" value="1"/>
</dbReference>
<dbReference type="GO" id="GO:0005829">
    <property type="term" value="C:cytosol"/>
    <property type="evidence" value="ECO:0007669"/>
    <property type="project" value="TreeGrafter"/>
</dbReference>
<dbReference type="FunFam" id="3.40.50.300:FF:000644">
    <property type="entry name" value="GpmB, Fructose-2,6-bisphosphatase"/>
    <property type="match status" value="1"/>
</dbReference>
<dbReference type="InterPro" id="IPR003094">
    <property type="entry name" value="6Pfruct_kin"/>
</dbReference>
<organism evidence="5 6">
    <name type="scientific">Entomortierella parvispora</name>
    <dbReference type="NCBI Taxonomy" id="205924"/>
    <lineage>
        <taxon>Eukaryota</taxon>
        <taxon>Fungi</taxon>
        <taxon>Fungi incertae sedis</taxon>
        <taxon>Mucoromycota</taxon>
        <taxon>Mortierellomycotina</taxon>
        <taxon>Mortierellomycetes</taxon>
        <taxon>Mortierellales</taxon>
        <taxon>Mortierellaceae</taxon>
        <taxon>Entomortierella</taxon>
    </lineage>
</organism>
<dbReference type="PANTHER" id="PTHR10606:SF32">
    <property type="entry name" value="6-PHOSPHOFRUCTO-2-KINASE 1"/>
    <property type="match status" value="1"/>
</dbReference>
<dbReference type="PIRSF" id="PIRSF000709">
    <property type="entry name" value="6PFK_2-Ptase"/>
    <property type="match status" value="1"/>
</dbReference>
<dbReference type="GO" id="GO:0006003">
    <property type="term" value="P:fructose 2,6-bisphosphate metabolic process"/>
    <property type="evidence" value="ECO:0007669"/>
    <property type="project" value="InterPro"/>
</dbReference>
<dbReference type="GO" id="GO:0006000">
    <property type="term" value="P:fructose metabolic process"/>
    <property type="evidence" value="ECO:0007669"/>
    <property type="project" value="InterPro"/>
</dbReference>
<proteinExistence type="predicted"/>
<feature type="domain" description="6-phosphofructo-2-kinase" evidence="4">
    <location>
        <begin position="138"/>
        <end position="354"/>
    </location>
</feature>
<dbReference type="InterPro" id="IPR001345">
    <property type="entry name" value="PG/BPGM_mutase_AS"/>
</dbReference>
<feature type="region of interest" description="Disordered" evidence="3">
    <location>
        <begin position="1"/>
        <end position="25"/>
    </location>
</feature>
<feature type="compositionally biased region" description="Low complexity" evidence="3">
    <location>
        <begin position="1"/>
        <end position="16"/>
    </location>
</feature>
<evidence type="ECO:0000256" key="3">
    <source>
        <dbReference type="SAM" id="MobiDB-lite"/>
    </source>
</evidence>
<keyword evidence="6" id="KW-1185">Reference proteome</keyword>
<dbReference type="InterPro" id="IPR013078">
    <property type="entry name" value="His_Pase_superF_clade-1"/>
</dbReference>
<dbReference type="SMART" id="SM00855">
    <property type="entry name" value="PGAM"/>
    <property type="match status" value="1"/>
</dbReference>
<dbReference type="InterPro" id="IPR029033">
    <property type="entry name" value="His_PPase_superfam"/>
</dbReference>
<evidence type="ECO:0000256" key="2">
    <source>
        <dbReference type="ARBA" id="ARBA00022840"/>
    </source>
</evidence>